<protein>
    <submittedName>
        <fullName evidence="1">Uncharacterized protein</fullName>
    </submittedName>
</protein>
<name>L9ZWE8_9EURY</name>
<organism evidence="1 2">
    <name type="scientific">Natrialba hulunbeirensis JCM 10989</name>
    <dbReference type="NCBI Taxonomy" id="1227493"/>
    <lineage>
        <taxon>Archaea</taxon>
        <taxon>Methanobacteriati</taxon>
        <taxon>Methanobacteriota</taxon>
        <taxon>Stenosarchaea group</taxon>
        <taxon>Halobacteria</taxon>
        <taxon>Halobacteriales</taxon>
        <taxon>Natrialbaceae</taxon>
        <taxon>Natrialba</taxon>
    </lineage>
</organism>
<comment type="caution">
    <text evidence="1">The sequence shown here is derived from an EMBL/GenBank/DDBJ whole genome shotgun (WGS) entry which is preliminary data.</text>
</comment>
<reference evidence="1 2" key="1">
    <citation type="journal article" date="2014" name="PLoS Genet.">
        <title>Phylogenetically driven sequencing of extremely halophilic archaea reveals strategies for static and dynamic osmo-response.</title>
        <authorList>
            <person name="Becker E.A."/>
            <person name="Seitzer P.M."/>
            <person name="Tritt A."/>
            <person name="Larsen D."/>
            <person name="Krusor M."/>
            <person name="Yao A.I."/>
            <person name="Wu D."/>
            <person name="Madern D."/>
            <person name="Eisen J.A."/>
            <person name="Darling A.E."/>
            <person name="Facciotti M.T."/>
        </authorList>
    </citation>
    <scope>NUCLEOTIDE SEQUENCE [LARGE SCALE GENOMIC DNA]</scope>
    <source>
        <strain evidence="1 2">JCM 10989</strain>
    </source>
</reference>
<keyword evidence="2" id="KW-1185">Reference proteome</keyword>
<accession>L9ZWE8</accession>
<evidence type="ECO:0000313" key="2">
    <source>
        <dbReference type="Proteomes" id="UP000011519"/>
    </source>
</evidence>
<dbReference type="EMBL" id="AOIM01000035">
    <property type="protein sequence ID" value="ELY90391.1"/>
    <property type="molecule type" value="Genomic_DNA"/>
</dbReference>
<evidence type="ECO:0000313" key="1">
    <source>
        <dbReference type="EMBL" id="ELY90391.1"/>
    </source>
</evidence>
<sequence>MLAAHVADDIVAAGLDRGVQEVVEFVVGGEHVSQFLADAVDALWLGHADADAEVAVDGTDFLEESVEFSFALVPAVDAGVLAGDAESQARG</sequence>
<proteinExistence type="predicted"/>
<dbReference type="Proteomes" id="UP000011519">
    <property type="component" value="Unassembled WGS sequence"/>
</dbReference>
<dbReference type="AlphaFoldDB" id="L9ZWE8"/>
<gene>
    <name evidence="1" type="ORF">C483_12803</name>
</gene>
<dbReference type="PATRIC" id="fig|1227493.4.peg.2564"/>